<dbReference type="EMBL" id="MPSB01000027">
    <property type="protein sequence ID" value="ONF94889.1"/>
    <property type="molecule type" value="Genomic_DNA"/>
</dbReference>
<gene>
    <name evidence="1" type="ORF">SPHI_29450</name>
</gene>
<accession>A0A1V2ERT2</accession>
<dbReference type="AlphaFoldDB" id="A0A1V2ERT2"/>
<dbReference type="STRING" id="1915074.SPHI_29450"/>
<protein>
    <submittedName>
        <fullName evidence="1">Phage major tail protein 2</fullName>
    </submittedName>
</protein>
<dbReference type="InterPro" id="IPR011855">
    <property type="entry name" value="Phgtail_TP901_1"/>
</dbReference>
<sequence length="135" mass="13863">MAVEKGSAFLLKVGDGASPPGFATVAGMRTTQLSINGEAVVVTHKGSGGWRELLSGAGVRSVSVSAAGVFTGSAAETRVKTHALAGTIDDYRLSFESGEMLTGRFLVTRLDYVGDFNGERSYTVSLESSGAVVAA</sequence>
<evidence type="ECO:0000313" key="2">
    <source>
        <dbReference type="Proteomes" id="UP000188729"/>
    </source>
</evidence>
<dbReference type="OrthoDB" id="7266971at2"/>
<dbReference type="RefSeq" id="WP_076745695.1">
    <property type="nucleotide sequence ID" value="NZ_MPSB01000027.1"/>
</dbReference>
<organism evidence="1 2">
    <name type="scientific">Sphingomonas jeddahensis</name>
    <dbReference type="NCBI Taxonomy" id="1915074"/>
    <lineage>
        <taxon>Bacteria</taxon>
        <taxon>Pseudomonadati</taxon>
        <taxon>Pseudomonadota</taxon>
        <taxon>Alphaproteobacteria</taxon>
        <taxon>Sphingomonadales</taxon>
        <taxon>Sphingomonadaceae</taxon>
        <taxon>Sphingomonas</taxon>
    </lineage>
</organism>
<proteinExistence type="predicted"/>
<reference evidence="1 2" key="1">
    <citation type="submission" date="2016-11" db="EMBL/GenBank/DDBJ databases">
        <title>Genome sequence of Sphingomonas jeddahensis G39.</title>
        <authorList>
            <person name="Poehlein A."/>
            <person name="Wuebbeler J.H."/>
            <person name="Steinbuechel A."/>
            <person name="Daniel R."/>
        </authorList>
    </citation>
    <scope>NUCLEOTIDE SEQUENCE [LARGE SCALE GENOMIC DNA]</scope>
    <source>
        <strain evidence="1 2">G39</strain>
    </source>
</reference>
<keyword evidence="2" id="KW-1185">Reference proteome</keyword>
<dbReference type="Proteomes" id="UP000188729">
    <property type="component" value="Unassembled WGS sequence"/>
</dbReference>
<dbReference type="PRINTS" id="PR01996">
    <property type="entry name" value="MTP1FAMILY"/>
</dbReference>
<comment type="caution">
    <text evidence="1">The sequence shown here is derived from an EMBL/GenBank/DDBJ whole genome shotgun (WGS) entry which is preliminary data.</text>
</comment>
<dbReference type="Pfam" id="PF06199">
    <property type="entry name" value="Phage_tail_2"/>
    <property type="match status" value="1"/>
</dbReference>
<dbReference type="InterPro" id="IPR022344">
    <property type="entry name" value="GTA_major-tail"/>
</dbReference>
<evidence type="ECO:0000313" key="1">
    <source>
        <dbReference type="EMBL" id="ONF94889.1"/>
    </source>
</evidence>
<name>A0A1V2ERT2_9SPHN</name>